<evidence type="ECO:0000313" key="6">
    <source>
        <dbReference type="Proteomes" id="UP000028123"/>
    </source>
</evidence>
<evidence type="ECO:0000256" key="2">
    <source>
        <dbReference type="ARBA" id="ARBA00023125"/>
    </source>
</evidence>
<name>A0A081P1P4_9BACL</name>
<dbReference type="GO" id="GO:0000976">
    <property type="term" value="F:transcription cis-regulatory region binding"/>
    <property type="evidence" value="ECO:0007669"/>
    <property type="project" value="TreeGrafter"/>
</dbReference>
<gene>
    <name evidence="5" type="ORF">ET33_07690</name>
</gene>
<dbReference type="Proteomes" id="UP000028123">
    <property type="component" value="Unassembled WGS sequence"/>
</dbReference>
<dbReference type="InterPro" id="IPR001761">
    <property type="entry name" value="Peripla_BP/Lac1_sug-bd_dom"/>
</dbReference>
<dbReference type="PANTHER" id="PTHR30146:SF105">
    <property type="entry name" value="CATABOLITE CONTROL PROTEIN B"/>
    <property type="match status" value="1"/>
</dbReference>
<dbReference type="AlphaFoldDB" id="A0A081P1P4"/>
<dbReference type="CDD" id="cd01392">
    <property type="entry name" value="HTH_LacI"/>
    <property type="match status" value="1"/>
</dbReference>
<evidence type="ECO:0000313" key="5">
    <source>
        <dbReference type="EMBL" id="KEQ24617.1"/>
    </source>
</evidence>
<dbReference type="GO" id="GO:0003700">
    <property type="term" value="F:DNA-binding transcription factor activity"/>
    <property type="evidence" value="ECO:0007669"/>
    <property type="project" value="TreeGrafter"/>
</dbReference>
<dbReference type="SUPFAM" id="SSF53822">
    <property type="entry name" value="Periplasmic binding protein-like I"/>
    <property type="match status" value="1"/>
</dbReference>
<dbReference type="Pfam" id="PF00532">
    <property type="entry name" value="Peripla_BP_1"/>
    <property type="match status" value="1"/>
</dbReference>
<evidence type="ECO:0000256" key="3">
    <source>
        <dbReference type="ARBA" id="ARBA00023163"/>
    </source>
</evidence>
<dbReference type="InterPro" id="IPR010982">
    <property type="entry name" value="Lambda_DNA-bd_dom_sf"/>
</dbReference>
<accession>A0A081P1P4</accession>
<dbReference type="PANTHER" id="PTHR30146">
    <property type="entry name" value="LACI-RELATED TRANSCRIPTIONAL REPRESSOR"/>
    <property type="match status" value="1"/>
</dbReference>
<dbReference type="EMBL" id="JNVM01000015">
    <property type="protein sequence ID" value="KEQ24617.1"/>
    <property type="molecule type" value="Genomic_DNA"/>
</dbReference>
<evidence type="ECO:0000256" key="1">
    <source>
        <dbReference type="ARBA" id="ARBA00023015"/>
    </source>
</evidence>
<sequence length="325" mass="36205">MANIKEIARMAGVSVTTVSRVLNRHPYVSEDKRAAVLEAVRKLDYVQNLNAVHLIKGKTSMIAVVLPYVDNPYLSSPVEGILSEANRSGYRVVLCQTNYRSEEELKVLEMLRMKQVDGVVITSRTNAWDVIKPFLAYGPIVVCEDAGDEPLSCAYIDHYRSFETGLRYLTAQGHRHIACCIGRRGSNTSLARERAVREALAAVQEPLRPEWMFYDALSMEAGVEVAHRLAGMNPRPTAVLAGTHQTAAGLVAEARKLGLRVPDDLAVIGFDNHMLGELLDITAVEQSNKDVGRAAFQMLHRYIAEDWYEAEKQELPVRLVERSTV</sequence>
<keyword evidence="2" id="KW-0238">DNA-binding</keyword>
<keyword evidence="3" id="KW-0804">Transcription</keyword>
<dbReference type="SUPFAM" id="SSF47413">
    <property type="entry name" value="lambda repressor-like DNA-binding domains"/>
    <property type="match status" value="1"/>
</dbReference>
<dbReference type="Pfam" id="PF00356">
    <property type="entry name" value="LacI"/>
    <property type="match status" value="1"/>
</dbReference>
<dbReference type="RefSeq" id="WP_036684945.1">
    <property type="nucleotide sequence ID" value="NZ_JNVM01000015.1"/>
</dbReference>
<keyword evidence="6" id="KW-1185">Reference proteome</keyword>
<evidence type="ECO:0000259" key="4">
    <source>
        <dbReference type="PROSITE" id="PS50932"/>
    </source>
</evidence>
<dbReference type="InterPro" id="IPR028082">
    <property type="entry name" value="Peripla_BP_I"/>
</dbReference>
<organism evidence="5 6">
    <name type="scientific">Paenibacillus tyrfis</name>
    <dbReference type="NCBI Taxonomy" id="1501230"/>
    <lineage>
        <taxon>Bacteria</taxon>
        <taxon>Bacillati</taxon>
        <taxon>Bacillota</taxon>
        <taxon>Bacilli</taxon>
        <taxon>Bacillales</taxon>
        <taxon>Paenibacillaceae</taxon>
        <taxon>Paenibacillus</taxon>
    </lineage>
</organism>
<dbReference type="PRINTS" id="PR00036">
    <property type="entry name" value="HTHLACI"/>
</dbReference>
<dbReference type="OrthoDB" id="9798934at2"/>
<dbReference type="eggNOG" id="COG1609">
    <property type="taxonomic scope" value="Bacteria"/>
</dbReference>
<reference evidence="5 6" key="1">
    <citation type="submission" date="2014-06" db="EMBL/GenBank/DDBJ databases">
        <title>Draft genome sequence of Paenibacillus sp. MSt1.</title>
        <authorList>
            <person name="Aw Y.K."/>
            <person name="Ong K.S."/>
            <person name="Gan H.M."/>
            <person name="Lee S.M."/>
        </authorList>
    </citation>
    <scope>NUCLEOTIDE SEQUENCE [LARGE SCALE GENOMIC DNA]</scope>
    <source>
        <strain evidence="5 6">MSt1</strain>
    </source>
</reference>
<protein>
    <submittedName>
        <fullName evidence="5">LacI family transcriptional regulator</fullName>
    </submittedName>
</protein>
<dbReference type="Gene3D" id="1.10.260.40">
    <property type="entry name" value="lambda repressor-like DNA-binding domains"/>
    <property type="match status" value="1"/>
</dbReference>
<dbReference type="Gene3D" id="3.40.50.2300">
    <property type="match status" value="2"/>
</dbReference>
<dbReference type="CDD" id="cd06286">
    <property type="entry name" value="PBP1_CcpB-like"/>
    <property type="match status" value="1"/>
</dbReference>
<keyword evidence="1" id="KW-0805">Transcription regulation</keyword>
<dbReference type="InterPro" id="IPR000843">
    <property type="entry name" value="HTH_LacI"/>
</dbReference>
<dbReference type="PROSITE" id="PS00356">
    <property type="entry name" value="HTH_LACI_1"/>
    <property type="match status" value="1"/>
</dbReference>
<dbReference type="PROSITE" id="PS50932">
    <property type="entry name" value="HTH_LACI_2"/>
    <property type="match status" value="1"/>
</dbReference>
<dbReference type="SMART" id="SM00354">
    <property type="entry name" value="HTH_LACI"/>
    <property type="match status" value="1"/>
</dbReference>
<feature type="domain" description="HTH lacI-type" evidence="4">
    <location>
        <begin position="2"/>
        <end position="56"/>
    </location>
</feature>
<comment type="caution">
    <text evidence="5">The sequence shown here is derived from an EMBL/GenBank/DDBJ whole genome shotgun (WGS) entry which is preliminary data.</text>
</comment>
<proteinExistence type="predicted"/>